<evidence type="ECO:0000313" key="2">
    <source>
        <dbReference type="Proteomes" id="UP000269721"/>
    </source>
</evidence>
<dbReference type="EMBL" id="KZ993879">
    <property type="protein sequence ID" value="RKO94502.1"/>
    <property type="molecule type" value="Genomic_DNA"/>
</dbReference>
<dbReference type="Proteomes" id="UP000269721">
    <property type="component" value="Unassembled WGS sequence"/>
</dbReference>
<keyword evidence="2" id="KW-1185">Reference proteome</keyword>
<proteinExistence type="predicted"/>
<evidence type="ECO:0000313" key="1">
    <source>
        <dbReference type="EMBL" id="RKO94502.1"/>
    </source>
</evidence>
<organism evidence="1 2">
    <name type="scientific">Blyttiomyces helicus</name>
    <dbReference type="NCBI Taxonomy" id="388810"/>
    <lineage>
        <taxon>Eukaryota</taxon>
        <taxon>Fungi</taxon>
        <taxon>Fungi incertae sedis</taxon>
        <taxon>Chytridiomycota</taxon>
        <taxon>Chytridiomycota incertae sedis</taxon>
        <taxon>Chytridiomycetes</taxon>
        <taxon>Chytridiomycetes incertae sedis</taxon>
        <taxon>Blyttiomyces</taxon>
    </lineage>
</organism>
<accession>A0A4P9WPP1</accession>
<dbReference type="AlphaFoldDB" id="A0A4P9WPP1"/>
<protein>
    <submittedName>
        <fullName evidence="1">Uncharacterized protein</fullName>
    </submittedName>
</protein>
<sequence length="227" mass="25536">MPVEWVEMIDDPTCKSTTFITPENYVVLVKTFKAILQERQFSPIVKIVGPGVGHLTSNVATDDPYVSAFSDTIDLLDAWSVQVLECKKDVCLWNEGSFESRNYVKKQLVKSVQSCNWTIIDIPVYVTKFSSNATRFPSRFDYGHSAPETVDYALPIMDNACGILSSGASNAICWYLANKLSIKSVYKYDGAKRPQRDALALLYKTIPQSGIIFQSNDVIWEHQTTKQ</sequence>
<name>A0A4P9WPP1_9FUNG</name>
<reference evidence="2" key="1">
    <citation type="journal article" date="2018" name="Nat. Microbiol.">
        <title>Leveraging single-cell genomics to expand the fungal tree of life.</title>
        <authorList>
            <person name="Ahrendt S.R."/>
            <person name="Quandt C.A."/>
            <person name="Ciobanu D."/>
            <person name="Clum A."/>
            <person name="Salamov A."/>
            <person name="Andreopoulos B."/>
            <person name="Cheng J.F."/>
            <person name="Woyke T."/>
            <person name="Pelin A."/>
            <person name="Henrissat B."/>
            <person name="Reynolds N.K."/>
            <person name="Benny G.L."/>
            <person name="Smith M.E."/>
            <person name="James T.Y."/>
            <person name="Grigoriev I.V."/>
        </authorList>
    </citation>
    <scope>NUCLEOTIDE SEQUENCE [LARGE SCALE GENOMIC DNA]</scope>
</reference>
<gene>
    <name evidence="1" type="ORF">BDK51DRAFT_31525</name>
</gene>